<dbReference type="AlphaFoldDB" id="A0A7J7EAC0"/>
<reference evidence="1 2" key="1">
    <citation type="journal article" date="2020" name="Mol. Biol. Evol.">
        <title>Interspecific Gene Flow and the Evolution of Specialization in Black and White Rhinoceros.</title>
        <authorList>
            <person name="Moodley Y."/>
            <person name="Westbury M.V."/>
            <person name="Russo I.M."/>
            <person name="Gopalakrishnan S."/>
            <person name="Rakotoarivelo A."/>
            <person name="Olsen R.A."/>
            <person name="Prost S."/>
            <person name="Tunstall T."/>
            <person name="Ryder O.A."/>
            <person name="Dalen L."/>
            <person name="Bruford M.W."/>
        </authorList>
    </citation>
    <scope>NUCLEOTIDE SEQUENCE [LARGE SCALE GENOMIC DNA]</scope>
    <source>
        <strain evidence="1">SBR-YM</strain>
        <tissue evidence="1">Skin</tissue>
    </source>
</reference>
<name>A0A7J7EAC0_DICBM</name>
<protein>
    <submittedName>
        <fullName evidence="1">Uncharacterized protein</fullName>
    </submittedName>
</protein>
<evidence type="ECO:0000313" key="1">
    <source>
        <dbReference type="EMBL" id="KAF5912780.1"/>
    </source>
</evidence>
<dbReference type="Proteomes" id="UP000551758">
    <property type="component" value="Unassembled WGS sequence"/>
</dbReference>
<sequence>MTSHGSADRSIRHLTIENYISLVWEVYVGPFRSLGIKSMMSTIGYKRGISLHTAKFLLEFKLQLCGYQLWKRNESRNLPNSCTRFLAQHIILVELLENTPPWRHYNQVQSKIQDQTSVWRHRSIGKMSWSRGEKISLYQKPSLPPLDAA</sequence>
<keyword evidence="2" id="KW-1185">Reference proteome</keyword>
<evidence type="ECO:0000313" key="2">
    <source>
        <dbReference type="Proteomes" id="UP000551758"/>
    </source>
</evidence>
<proteinExistence type="predicted"/>
<accession>A0A7J7EAC0</accession>
<dbReference type="EMBL" id="JACDTQ010003801">
    <property type="protein sequence ID" value="KAF5912780.1"/>
    <property type="molecule type" value="Genomic_DNA"/>
</dbReference>
<organism evidence="1 2">
    <name type="scientific">Diceros bicornis minor</name>
    <name type="common">South-central black rhinoceros</name>
    <dbReference type="NCBI Taxonomy" id="77932"/>
    <lineage>
        <taxon>Eukaryota</taxon>
        <taxon>Metazoa</taxon>
        <taxon>Chordata</taxon>
        <taxon>Craniata</taxon>
        <taxon>Vertebrata</taxon>
        <taxon>Euteleostomi</taxon>
        <taxon>Mammalia</taxon>
        <taxon>Eutheria</taxon>
        <taxon>Laurasiatheria</taxon>
        <taxon>Perissodactyla</taxon>
        <taxon>Rhinocerotidae</taxon>
        <taxon>Diceros</taxon>
    </lineage>
</organism>
<comment type="caution">
    <text evidence="1">The sequence shown here is derived from an EMBL/GenBank/DDBJ whole genome shotgun (WGS) entry which is preliminary data.</text>
</comment>
<gene>
    <name evidence="1" type="ORF">HPG69_007770</name>
</gene>